<dbReference type="Proteomes" id="UP001231362">
    <property type="component" value="Unassembled WGS sequence"/>
</dbReference>
<feature type="domain" description="Thiamin pyrophosphokinase thiamin-binding" evidence="6">
    <location>
        <begin position="141"/>
        <end position="207"/>
    </location>
</feature>
<organism evidence="7 8">
    <name type="scientific">Anoxybacillus andreesenii</name>
    <dbReference type="NCBI Taxonomy" id="1325932"/>
    <lineage>
        <taxon>Bacteria</taxon>
        <taxon>Bacillati</taxon>
        <taxon>Bacillota</taxon>
        <taxon>Bacilli</taxon>
        <taxon>Bacillales</taxon>
        <taxon>Anoxybacillaceae</taxon>
        <taxon>Anoxybacillus</taxon>
    </lineage>
</organism>
<dbReference type="SUPFAM" id="SSF63862">
    <property type="entry name" value="Thiamin pyrophosphokinase, substrate-binding domain"/>
    <property type="match status" value="1"/>
</dbReference>
<evidence type="ECO:0000313" key="7">
    <source>
        <dbReference type="EMBL" id="MDQ0155974.1"/>
    </source>
</evidence>
<keyword evidence="4" id="KW-0067">ATP-binding</keyword>
<evidence type="ECO:0000259" key="6">
    <source>
        <dbReference type="SMART" id="SM00983"/>
    </source>
</evidence>
<dbReference type="InterPro" id="IPR007373">
    <property type="entry name" value="Thiamin_PyroPKinase_B1-bd"/>
</dbReference>
<dbReference type="InterPro" id="IPR036759">
    <property type="entry name" value="TPK_catalytic_sf"/>
</dbReference>
<keyword evidence="3" id="KW-0418">Kinase</keyword>
<dbReference type="InterPro" id="IPR007371">
    <property type="entry name" value="TPK_catalytic"/>
</dbReference>
<evidence type="ECO:0000256" key="3">
    <source>
        <dbReference type="ARBA" id="ARBA00022777"/>
    </source>
</evidence>
<dbReference type="InterPro" id="IPR053149">
    <property type="entry name" value="TPK"/>
</dbReference>
<evidence type="ECO:0000256" key="4">
    <source>
        <dbReference type="ARBA" id="ARBA00022840"/>
    </source>
</evidence>
<dbReference type="CDD" id="cd07995">
    <property type="entry name" value="TPK"/>
    <property type="match status" value="1"/>
</dbReference>
<keyword evidence="8" id="KW-1185">Reference proteome</keyword>
<dbReference type="PANTHER" id="PTHR41299">
    <property type="entry name" value="THIAMINE PYROPHOSPHOKINASE"/>
    <property type="match status" value="1"/>
</dbReference>
<accession>A0ABT9V4V1</accession>
<evidence type="ECO:0000313" key="8">
    <source>
        <dbReference type="Proteomes" id="UP001231362"/>
    </source>
</evidence>
<dbReference type="EC" id="2.7.6.2" evidence="5"/>
<proteinExistence type="predicted"/>
<dbReference type="EMBL" id="JAUSTU010000009">
    <property type="protein sequence ID" value="MDQ0155974.1"/>
    <property type="molecule type" value="Genomic_DNA"/>
</dbReference>
<dbReference type="Pfam" id="PF04265">
    <property type="entry name" value="TPK_B1_binding"/>
    <property type="match status" value="1"/>
</dbReference>
<protein>
    <recommendedName>
        <fullName evidence="5">Thiamine diphosphokinase</fullName>
        <ecNumber evidence="5">2.7.6.2</ecNumber>
    </recommendedName>
</protein>
<dbReference type="GO" id="GO:0004788">
    <property type="term" value="F:thiamine diphosphokinase activity"/>
    <property type="evidence" value="ECO:0007669"/>
    <property type="project" value="UniProtKB-EC"/>
</dbReference>
<reference evidence="7 8" key="1">
    <citation type="submission" date="2023-07" db="EMBL/GenBank/DDBJ databases">
        <title>Genomic Encyclopedia of Type Strains, Phase IV (KMG-IV): sequencing the most valuable type-strain genomes for metagenomic binning, comparative biology and taxonomic classification.</title>
        <authorList>
            <person name="Goeker M."/>
        </authorList>
    </citation>
    <scope>NUCLEOTIDE SEQUENCE [LARGE SCALE GENOMIC DNA]</scope>
    <source>
        <strain evidence="7 8">DSM 23948</strain>
    </source>
</reference>
<comment type="caution">
    <text evidence="7">The sequence shown here is derived from an EMBL/GenBank/DDBJ whole genome shotgun (WGS) entry which is preliminary data.</text>
</comment>
<dbReference type="InterPro" id="IPR006282">
    <property type="entry name" value="Thi_PPkinase"/>
</dbReference>
<dbReference type="SMART" id="SM00983">
    <property type="entry name" value="TPK_B1_binding"/>
    <property type="match status" value="1"/>
</dbReference>
<evidence type="ECO:0000256" key="1">
    <source>
        <dbReference type="ARBA" id="ARBA00022679"/>
    </source>
</evidence>
<dbReference type="RefSeq" id="WP_307150492.1">
    <property type="nucleotide sequence ID" value="NZ_JAUSTU010000009.1"/>
</dbReference>
<dbReference type="NCBIfam" id="TIGR01378">
    <property type="entry name" value="thi_PPkinase"/>
    <property type="match status" value="1"/>
</dbReference>
<dbReference type="PANTHER" id="PTHR41299:SF1">
    <property type="entry name" value="THIAMINE PYROPHOSPHOKINASE"/>
    <property type="match status" value="1"/>
</dbReference>
<dbReference type="Pfam" id="PF04263">
    <property type="entry name" value="TPK_catalytic"/>
    <property type="match status" value="1"/>
</dbReference>
<name>A0ABT9V4V1_9BACL</name>
<dbReference type="InterPro" id="IPR036371">
    <property type="entry name" value="TPK_B1-bd_sf"/>
</dbReference>
<gene>
    <name evidence="7" type="ORF">J2S07_002292</name>
</gene>
<evidence type="ECO:0000256" key="2">
    <source>
        <dbReference type="ARBA" id="ARBA00022741"/>
    </source>
</evidence>
<keyword evidence="1 7" id="KW-0808">Transferase</keyword>
<dbReference type="Gene3D" id="3.40.50.10240">
    <property type="entry name" value="Thiamin pyrophosphokinase, catalytic domain"/>
    <property type="match status" value="1"/>
</dbReference>
<sequence>MIIHIVAGGPTSELPNLSDFDIKDACWVGVDRGVLTLLSKDIEPVMAFGDFDSITDQELTYVKERIQKINIYHPEKDEPDMELALNWAIEQKPEKIRLFGGTGGRLDHFFANVHLLLKSKAEGIHIELINKQNLMYVQHPGSYKIERDHTKKYISFFPVSGSVENLTLQGFKYPLKNRHIPEYSTLCVSNELIDDNGTFSFTKGILMVIRSSD</sequence>
<dbReference type="SUPFAM" id="SSF63999">
    <property type="entry name" value="Thiamin pyrophosphokinase, catalytic domain"/>
    <property type="match status" value="1"/>
</dbReference>
<evidence type="ECO:0000256" key="5">
    <source>
        <dbReference type="NCBIfam" id="TIGR01378"/>
    </source>
</evidence>
<keyword evidence="2" id="KW-0547">Nucleotide-binding</keyword>